<dbReference type="Proteomes" id="UP000809910">
    <property type="component" value="Unassembled WGS sequence"/>
</dbReference>
<reference evidence="1 2" key="1">
    <citation type="submission" date="2020-12" db="EMBL/GenBank/DDBJ databases">
        <title>WGS of Legionella: environmental sample.</title>
        <authorList>
            <person name="Cristino S."/>
            <person name="Girolamini L."/>
            <person name="Salaris S."/>
            <person name="Pascale M.R."/>
            <person name="Mazzotta M."/>
            <person name="Orsini M."/>
            <person name="Grottola A."/>
        </authorList>
    </citation>
    <scope>NUCLEOTIDE SEQUENCE [LARGE SCALE GENOMIC DNA]</scope>
    <source>
        <strain evidence="1 2">30cs62</strain>
    </source>
</reference>
<comment type="caution">
    <text evidence="1">The sequence shown here is derived from an EMBL/GenBank/DDBJ whole genome shotgun (WGS) entry which is preliminary data.</text>
</comment>
<evidence type="ECO:0000313" key="1">
    <source>
        <dbReference type="EMBL" id="MBL7527517.1"/>
    </source>
</evidence>
<accession>A0ABS1WDT2</accession>
<organism evidence="1 2">
    <name type="scientific">Legionella bononiensis</name>
    <dbReference type="NCBI Taxonomy" id="2793102"/>
    <lineage>
        <taxon>Bacteria</taxon>
        <taxon>Pseudomonadati</taxon>
        <taxon>Pseudomonadota</taxon>
        <taxon>Gammaproteobacteria</taxon>
        <taxon>Legionellales</taxon>
        <taxon>Legionellaceae</taxon>
        <taxon>Legionella</taxon>
    </lineage>
</organism>
<protein>
    <submittedName>
        <fullName evidence="1">Uncharacterized protein</fullName>
    </submittedName>
</protein>
<evidence type="ECO:0000313" key="2">
    <source>
        <dbReference type="Proteomes" id="UP000809910"/>
    </source>
</evidence>
<dbReference type="RefSeq" id="WP_203113059.1">
    <property type="nucleotide sequence ID" value="NZ_JADOBG010000022.1"/>
</dbReference>
<proteinExistence type="predicted"/>
<gene>
    <name evidence="1" type="ORF">I5282_13170</name>
</gene>
<sequence>MFARNFFRMIGSSMPYNLEQLNVRIGRMAAETTEDIVRKEFVDEVKKEGWHSIRDRIHLEESLLEELTIEKRQLQQVVDTRCLTPAISRARQGFAVRGMFWEDTQKKLKQIAPSETLKILDEQIDWLHTRQKIFEEINAHTSLHNPTF</sequence>
<dbReference type="EMBL" id="JADWVN010000026">
    <property type="protein sequence ID" value="MBL7527517.1"/>
    <property type="molecule type" value="Genomic_DNA"/>
</dbReference>
<keyword evidence="2" id="KW-1185">Reference proteome</keyword>
<name>A0ABS1WDT2_9GAMM</name>